<name>A0A0N0I9S5_9GAMM</name>
<dbReference type="InterPro" id="IPR000015">
    <property type="entry name" value="Fimb_usher"/>
</dbReference>
<evidence type="ECO:0000256" key="1">
    <source>
        <dbReference type="ARBA" id="ARBA00004571"/>
    </source>
</evidence>
<dbReference type="Pfam" id="PF13953">
    <property type="entry name" value="PapC_C"/>
    <property type="match status" value="1"/>
</dbReference>
<feature type="signal peptide" evidence="10">
    <location>
        <begin position="1"/>
        <end position="21"/>
    </location>
</feature>
<evidence type="ECO:0000313" key="14">
    <source>
        <dbReference type="Proteomes" id="UP000053226"/>
    </source>
</evidence>
<evidence type="ECO:0000256" key="5">
    <source>
        <dbReference type="ARBA" id="ARBA00022558"/>
    </source>
</evidence>
<sequence>MRPIKRIFFLTILIHINNSYAQDYFNPLFLGSDVDSIQDLSYLSAGNNVTPGKYFLNLNIDDKFIKNINIEFIEEKNKKVIPCFTTEVINAIPFNNDTLSKLKVLPGNECIDISKYINNFSYDVDLSKLTLILSIPQIYLKSIRSTLADESDWDDGIPMFLMNYNLNGSFSKNKNIDNYSSLFLNLNNRLNLGSWRIQSNLYYNQNKVGSRTYHDWKSNNSSISRNINSIKSNLVIGQSVLGSMLFDSVSYTGITLATANEMLPDSERGYSPTIKGIAESRSKLTIRQNGNILYQEYINPGPYNIDNLNSVGTSGDYEVELTAADGTVVKYNVPYSSLPNLLRKDSFNYSVTLGQLDITSAKKNKFSQGTLGLGLPLDSTIYTGYQIADDYFSAGLGLGKDMGKLGALSIDAMQAQAKIYDKSYTGGSYRILYAKSFSDSGTNIQLTGYRYSTSNYYTFTEASYRNNYRNNFNYTLFDYNERKKNSFQVNLSQNLGDYGQLYLWGNINSYWNSDYKSKNIQAGWNKTFSEFNNIIISTSYNKNTYINNTENILYLSVSVPLSNTIDKNTVYLTNSINYNKSKYNNSTSLYGSALDNKLNYNFYQTVSNNSENKSNLNLRYKANVAEFSTGTSYSSSTKEFDYGVTGSVLAHQDGIIFAREANDTAILVQAIGASGARIDKSGENITIGDSGYALIPYATAYHYNDVGLFPETFGMGYDIDGKVMKVAPTRGAISKVVFDVRKGYNFLVSLNYQGQKIKFGTLVINNDDKMTSIVNDDSTVYLTGVKSNSSYTVKIDKNTTCQFTINYHENDKMNNINKANVICK</sequence>
<proteinExistence type="inferred from homology"/>
<dbReference type="Gene3D" id="3.10.20.410">
    <property type="match status" value="1"/>
</dbReference>
<dbReference type="SUPFAM" id="SSF141729">
    <property type="entry name" value="FimD N-terminal domain-like"/>
    <property type="match status" value="1"/>
</dbReference>
<dbReference type="PANTHER" id="PTHR30451:SF21">
    <property type="entry name" value="FIMBRIAL USHER DOMAIN-CONTAINING PROTEIN YDET-RELATED"/>
    <property type="match status" value="1"/>
</dbReference>
<dbReference type="Gene3D" id="2.60.40.3110">
    <property type="match status" value="1"/>
</dbReference>
<keyword evidence="4" id="KW-1134">Transmembrane beta strand</keyword>
<dbReference type="AlphaFoldDB" id="A0A0N0I9S5"/>
<keyword evidence="7 10" id="KW-0732">Signal</keyword>
<reference evidence="13 14" key="1">
    <citation type="submission" date="2015-07" db="EMBL/GenBank/DDBJ databases">
        <title>ATOL: Assembling a taxonomically balanced genome-scale reconstruction of the evolutionary history of the Enterobacteriaceae.</title>
        <authorList>
            <person name="Plunkett G.III."/>
            <person name="Neeno-Eckwall E.C."/>
            <person name="Glasner J.D."/>
            <person name="Perna N.T."/>
        </authorList>
    </citation>
    <scope>NUCLEOTIDE SEQUENCE [LARGE SCALE GENOMIC DNA]</scope>
    <source>
        <strain evidence="13 14">ATCC 35017</strain>
    </source>
</reference>
<organism evidence="13 14">
    <name type="scientific">Moellerella wisconsensis ATCC 35017</name>
    <dbReference type="NCBI Taxonomy" id="1354267"/>
    <lineage>
        <taxon>Bacteria</taxon>
        <taxon>Pseudomonadati</taxon>
        <taxon>Pseudomonadota</taxon>
        <taxon>Gammaproteobacteria</taxon>
        <taxon>Enterobacterales</taxon>
        <taxon>Morganellaceae</taxon>
        <taxon>Moellerella</taxon>
    </lineage>
</organism>
<evidence type="ECO:0000256" key="4">
    <source>
        <dbReference type="ARBA" id="ARBA00022452"/>
    </source>
</evidence>
<feature type="domain" description="PapC N-terminal" evidence="12">
    <location>
        <begin position="24"/>
        <end position="168"/>
    </location>
</feature>
<feature type="domain" description="PapC-like C-terminal" evidence="11">
    <location>
        <begin position="749"/>
        <end position="807"/>
    </location>
</feature>
<evidence type="ECO:0000256" key="3">
    <source>
        <dbReference type="ARBA" id="ARBA00022448"/>
    </source>
</evidence>
<dbReference type="InterPro" id="IPR042186">
    <property type="entry name" value="FimD_plug_dom"/>
</dbReference>
<evidence type="ECO:0000256" key="8">
    <source>
        <dbReference type="ARBA" id="ARBA00023136"/>
    </source>
</evidence>
<evidence type="ECO:0000256" key="10">
    <source>
        <dbReference type="SAM" id="SignalP"/>
    </source>
</evidence>
<gene>
    <name evidence="13" type="ORF">M992_2145</name>
</gene>
<keyword evidence="6" id="KW-0812">Transmembrane</keyword>
<comment type="subcellular location">
    <subcellularLocation>
        <location evidence="1">Cell outer membrane</location>
        <topology evidence="1">Multi-pass membrane protein</topology>
    </subcellularLocation>
</comment>
<feature type="chain" id="PRO_5005851108" evidence="10">
    <location>
        <begin position="22"/>
        <end position="824"/>
    </location>
</feature>
<evidence type="ECO:0000256" key="6">
    <source>
        <dbReference type="ARBA" id="ARBA00022692"/>
    </source>
</evidence>
<dbReference type="EMBL" id="LGAA01000019">
    <property type="protein sequence ID" value="KPD02433.1"/>
    <property type="molecule type" value="Genomic_DNA"/>
</dbReference>
<keyword evidence="8" id="KW-0472">Membrane</keyword>
<evidence type="ECO:0000313" key="13">
    <source>
        <dbReference type="EMBL" id="KPD02433.1"/>
    </source>
</evidence>
<keyword evidence="3" id="KW-0813">Transport</keyword>
<comment type="similarity">
    <text evidence="2">Belongs to the fimbrial export usher family.</text>
</comment>
<dbReference type="GO" id="GO:0009279">
    <property type="term" value="C:cell outer membrane"/>
    <property type="evidence" value="ECO:0007669"/>
    <property type="project" value="UniProtKB-SubCell"/>
</dbReference>
<dbReference type="Pfam" id="PF13954">
    <property type="entry name" value="PapC_N"/>
    <property type="match status" value="1"/>
</dbReference>
<dbReference type="GO" id="GO:0015473">
    <property type="term" value="F:fimbrial usher porin activity"/>
    <property type="evidence" value="ECO:0007669"/>
    <property type="project" value="InterPro"/>
</dbReference>
<evidence type="ECO:0000259" key="12">
    <source>
        <dbReference type="Pfam" id="PF13954"/>
    </source>
</evidence>
<dbReference type="RefSeq" id="WP_072165950.1">
    <property type="nucleotide sequence ID" value="NZ_CAWMUS010000019.1"/>
</dbReference>
<evidence type="ECO:0000256" key="9">
    <source>
        <dbReference type="ARBA" id="ARBA00023237"/>
    </source>
</evidence>
<keyword evidence="14" id="KW-1185">Reference proteome</keyword>
<comment type="caution">
    <text evidence="13">The sequence shown here is derived from an EMBL/GenBank/DDBJ whole genome shotgun (WGS) entry which is preliminary data.</text>
</comment>
<dbReference type="InterPro" id="IPR025885">
    <property type="entry name" value="PapC_N"/>
</dbReference>
<dbReference type="Proteomes" id="UP000053226">
    <property type="component" value="Unassembled WGS sequence"/>
</dbReference>
<evidence type="ECO:0000259" key="11">
    <source>
        <dbReference type="Pfam" id="PF13953"/>
    </source>
</evidence>
<evidence type="ECO:0000256" key="7">
    <source>
        <dbReference type="ARBA" id="ARBA00022729"/>
    </source>
</evidence>
<dbReference type="Gene3D" id="2.60.40.2070">
    <property type="match status" value="1"/>
</dbReference>
<evidence type="ECO:0000256" key="2">
    <source>
        <dbReference type="ARBA" id="ARBA00008064"/>
    </source>
</evidence>
<keyword evidence="9" id="KW-0998">Cell outer membrane</keyword>
<accession>A0A0N0I9S5</accession>
<dbReference type="GO" id="GO:0009297">
    <property type="term" value="P:pilus assembly"/>
    <property type="evidence" value="ECO:0007669"/>
    <property type="project" value="InterPro"/>
</dbReference>
<dbReference type="InterPro" id="IPR043142">
    <property type="entry name" value="PapC-like_C_sf"/>
</dbReference>
<dbReference type="PANTHER" id="PTHR30451">
    <property type="entry name" value="OUTER MEMBRANE USHER PROTEIN"/>
    <property type="match status" value="1"/>
</dbReference>
<dbReference type="InterPro" id="IPR025949">
    <property type="entry name" value="PapC-like_C"/>
</dbReference>
<protein>
    <submittedName>
        <fullName evidence="13">FimD family fimbriae anchoring protein</fullName>
    </submittedName>
</protein>
<dbReference type="Gene3D" id="2.60.40.2610">
    <property type="entry name" value="Outer membrane usher protein FimD, plug domain"/>
    <property type="match status" value="1"/>
</dbReference>
<dbReference type="Pfam" id="PF00577">
    <property type="entry name" value="Usher"/>
    <property type="match status" value="1"/>
</dbReference>
<keyword evidence="5" id="KW-1029">Fimbrium biogenesis</keyword>
<dbReference type="InterPro" id="IPR037224">
    <property type="entry name" value="PapC_N_sf"/>
</dbReference>